<evidence type="ECO:0000256" key="2">
    <source>
        <dbReference type="SAM" id="MobiDB-lite"/>
    </source>
</evidence>
<protein>
    <submittedName>
        <fullName evidence="3">Uncharacterized protein</fullName>
    </submittedName>
</protein>
<feature type="region of interest" description="Disordered" evidence="2">
    <location>
        <begin position="139"/>
        <end position="240"/>
    </location>
</feature>
<dbReference type="AlphaFoldDB" id="A0A8H6RGC9"/>
<name>A0A8H6RGC9_9PEZI</name>
<evidence type="ECO:0000313" key="4">
    <source>
        <dbReference type="Proteomes" id="UP000660729"/>
    </source>
</evidence>
<feature type="compositionally biased region" description="Acidic residues" evidence="2">
    <location>
        <begin position="221"/>
        <end position="237"/>
    </location>
</feature>
<dbReference type="Proteomes" id="UP000660729">
    <property type="component" value="Unassembled WGS sequence"/>
</dbReference>
<evidence type="ECO:0000256" key="1">
    <source>
        <dbReference type="SAM" id="Coils"/>
    </source>
</evidence>
<comment type="caution">
    <text evidence="3">The sequence shown here is derived from an EMBL/GenBank/DDBJ whole genome shotgun (WGS) entry which is preliminary data.</text>
</comment>
<dbReference type="OrthoDB" id="10464293at2759"/>
<keyword evidence="1" id="KW-0175">Coiled coil</keyword>
<evidence type="ECO:0000313" key="3">
    <source>
        <dbReference type="EMBL" id="KAF7190403.1"/>
    </source>
</evidence>
<sequence>MADYQFYQAKTAELDELKNEILAVEDAIRAILASESALNHEENGFLDRLRNKRVLLYAQHDLSNVEALLIWCQVGAANGTLTEEYASKIPSWEANRRICKGRLIFARAQRQVLMAATMPPVPEDITVFSARLLEATTPVLEEGETAENPIVLEDSESSRTWRDDSEEREWETVSQEDSETAGFHPAHTTRSYSFETRSEAGYDADSESGGDEIESLLSSVEDAEEYDDEESDEEENFEPQKRTCMIYNRRIGEWQRY</sequence>
<proteinExistence type="predicted"/>
<dbReference type="EMBL" id="JABCIY010000171">
    <property type="protein sequence ID" value="KAF7190403.1"/>
    <property type="molecule type" value="Genomic_DNA"/>
</dbReference>
<feature type="coiled-coil region" evidence="1">
    <location>
        <begin position="7"/>
        <end position="34"/>
    </location>
</feature>
<reference evidence="3" key="1">
    <citation type="submission" date="2020-04" db="EMBL/GenBank/DDBJ databases">
        <title>Draft genome resource of the tomato pathogen Pseudocercospora fuligena.</title>
        <authorList>
            <person name="Zaccaron A."/>
        </authorList>
    </citation>
    <scope>NUCLEOTIDE SEQUENCE</scope>
    <source>
        <strain evidence="3">PF001</strain>
    </source>
</reference>
<feature type="compositionally biased region" description="Basic and acidic residues" evidence="2">
    <location>
        <begin position="156"/>
        <end position="165"/>
    </location>
</feature>
<organism evidence="3 4">
    <name type="scientific">Pseudocercospora fuligena</name>
    <dbReference type="NCBI Taxonomy" id="685502"/>
    <lineage>
        <taxon>Eukaryota</taxon>
        <taxon>Fungi</taxon>
        <taxon>Dikarya</taxon>
        <taxon>Ascomycota</taxon>
        <taxon>Pezizomycotina</taxon>
        <taxon>Dothideomycetes</taxon>
        <taxon>Dothideomycetidae</taxon>
        <taxon>Mycosphaerellales</taxon>
        <taxon>Mycosphaerellaceae</taxon>
        <taxon>Pseudocercospora</taxon>
    </lineage>
</organism>
<feature type="compositionally biased region" description="Acidic residues" evidence="2">
    <location>
        <begin position="202"/>
        <end position="214"/>
    </location>
</feature>
<accession>A0A8H6RGC9</accession>
<feature type="compositionally biased region" description="Acidic residues" evidence="2">
    <location>
        <begin position="166"/>
        <end position="179"/>
    </location>
</feature>
<gene>
    <name evidence="3" type="ORF">HII31_08256</name>
</gene>
<keyword evidence="4" id="KW-1185">Reference proteome</keyword>